<dbReference type="Gene3D" id="3.40.50.12500">
    <property type="match status" value="1"/>
</dbReference>
<dbReference type="EMBL" id="CP121106">
    <property type="protein sequence ID" value="WFL76327.1"/>
    <property type="molecule type" value="Genomic_DNA"/>
</dbReference>
<dbReference type="InterPro" id="IPR026286">
    <property type="entry name" value="MaiA/AMDase"/>
</dbReference>
<proteinExistence type="predicted"/>
<dbReference type="PANTHER" id="PTHR40267">
    <property type="entry name" value="BLR3294 PROTEIN"/>
    <property type="match status" value="1"/>
</dbReference>
<dbReference type="RefSeq" id="WP_278015093.1">
    <property type="nucleotide sequence ID" value="NZ_CP121106.1"/>
</dbReference>
<dbReference type="Proteomes" id="UP001215827">
    <property type="component" value="Chromosome"/>
</dbReference>
<sequence>MHAPIALMTPMANPTVEREMRLLLPSESDYVVGRLVSDVEDSRERLVRYAEELGQSLTQFGGMPLSAVAFACTASSYLIGIERERDLAGQLDVPVLWAAAVIRDELVRRDVGRVAVISPYPEPIHRAGLAYWSSSGFEIAFDARVEIGSNDTRRIYDLAGSEAEGAIARAREIGPDAILLSGTGMPTLALLDPQGSPPIISSNHCLAQAMMRSQGINP</sequence>
<evidence type="ECO:0000313" key="1">
    <source>
        <dbReference type="EMBL" id="WFL76327.1"/>
    </source>
</evidence>
<name>A0ABY8FNG7_9SPHN</name>
<dbReference type="InterPro" id="IPR053714">
    <property type="entry name" value="Iso_Racemase_Enz_sf"/>
</dbReference>
<dbReference type="PANTHER" id="PTHR40267:SF1">
    <property type="entry name" value="BLR3294 PROTEIN"/>
    <property type="match status" value="1"/>
</dbReference>
<organism evidence="1 2">
    <name type="scientific">Altererythrobacter arenosus</name>
    <dbReference type="NCBI Taxonomy" id="3032592"/>
    <lineage>
        <taxon>Bacteria</taxon>
        <taxon>Pseudomonadati</taxon>
        <taxon>Pseudomonadota</taxon>
        <taxon>Alphaproteobacteria</taxon>
        <taxon>Sphingomonadales</taxon>
        <taxon>Erythrobacteraceae</taxon>
        <taxon>Altererythrobacter</taxon>
    </lineage>
</organism>
<keyword evidence="2" id="KW-1185">Reference proteome</keyword>
<evidence type="ECO:0000313" key="2">
    <source>
        <dbReference type="Proteomes" id="UP001215827"/>
    </source>
</evidence>
<evidence type="ECO:0008006" key="3">
    <source>
        <dbReference type="Google" id="ProtNLM"/>
    </source>
</evidence>
<gene>
    <name evidence="1" type="ORF">P7228_09985</name>
</gene>
<reference evidence="1 2" key="1">
    <citation type="submission" date="2023-03" db="EMBL/GenBank/DDBJ databases">
        <title>Altererythrobacter sp. CAU 1644 isolated from sand.</title>
        <authorList>
            <person name="Kim W."/>
        </authorList>
    </citation>
    <scope>NUCLEOTIDE SEQUENCE [LARGE SCALE GENOMIC DNA]</scope>
    <source>
        <strain evidence="1 2">CAU 1644</strain>
    </source>
</reference>
<accession>A0ABY8FNG7</accession>
<protein>
    <recommendedName>
        <fullName evidence="3">Maleate isomerase</fullName>
    </recommendedName>
</protein>